<evidence type="ECO:0000256" key="1">
    <source>
        <dbReference type="ARBA" id="ARBA00004127"/>
    </source>
</evidence>
<keyword evidence="2 5" id="KW-0812">Transmembrane</keyword>
<dbReference type="RefSeq" id="WP_066239784.1">
    <property type="nucleotide sequence ID" value="NZ_LRFC01000012.1"/>
</dbReference>
<evidence type="ECO:0000256" key="3">
    <source>
        <dbReference type="ARBA" id="ARBA00022989"/>
    </source>
</evidence>
<comment type="subcellular location">
    <subcellularLocation>
        <location evidence="1">Endomembrane system</location>
        <topology evidence="1">Multi-pass membrane protein</topology>
    </subcellularLocation>
</comment>
<name>A0A163RLV5_9BACL</name>
<feature type="transmembrane region" description="Helical" evidence="5">
    <location>
        <begin position="33"/>
        <end position="50"/>
    </location>
</feature>
<organism evidence="7 8">
    <name type="scientific">Fictibacillus phosphorivorans</name>
    <dbReference type="NCBI Taxonomy" id="1221500"/>
    <lineage>
        <taxon>Bacteria</taxon>
        <taxon>Bacillati</taxon>
        <taxon>Bacillota</taxon>
        <taxon>Bacilli</taxon>
        <taxon>Bacillales</taxon>
        <taxon>Fictibacillaceae</taxon>
        <taxon>Fictibacillus</taxon>
    </lineage>
</organism>
<keyword evidence="4 5" id="KW-0472">Membrane</keyword>
<dbReference type="EMBL" id="LRFC01000012">
    <property type="protein sequence ID" value="KZE67137.1"/>
    <property type="molecule type" value="Genomic_DNA"/>
</dbReference>
<sequence>MRQFIDKIKHWAKEIKRQLYVLFLVSQHKDVPIYVKALAITVVAYALSPIDLIPDFIPFLGFLDDIILLPLGIVMVFRLISPSILEECKNQAANHNKKLPKNWIAGGVILVIWVTVLILLINKFSTL</sequence>
<comment type="caution">
    <text evidence="7">The sequence shown here is derived from an EMBL/GenBank/DDBJ whole genome shotgun (WGS) entry which is preliminary data.</text>
</comment>
<evidence type="ECO:0000259" key="6">
    <source>
        <dbReference type="Pfam" id="PF06803"/>
    </source>
</evidence>
<keyword evidence="8" id="KW-1185">Reference proteome</keyword>
<evidence type="ECO:0000256" key="4">
    <source>
        <dbReference type="ARBA" id="ARBA00023136"/>
    </source>
</evidence>
<dbReference type="Proteomes" id="UP000076567">
    <property type="component" value="Unassembled WGS sequence"/>
</dbReference>
<evidence type="ECO:0000256" key="5">
    <source>
        <dbReference type="SAM" id="Phobius"/>
    </source>
</evidence>
<feature type="transmembrane region" description="Helical" evidence="5">
    <location>
        <begin position="56"/>
        <end position="81"/>
    </location>
</feature>
<protein>
    <recommendedName>
        <fullName evidence="6">DUF1232 domain-containing protein</fullName>
    </recommendedName>
</protein>
<evidence type="ECO:0000313" key="8">
    <source>
        <dbReference type="Proteomes" id="UP000076567"/>
    </source>
</evidence>
<dbReference type="Pfam" id="PF06803">
    <property type="entry name" value="DUF1232"/>
    <property type="match status" value="1"/>
</dbReference>
<dbReference type="GO" id="GO:0012505">
    <property type="term" value="C:endomembrane system"/>
    <property type="evidence" value="ECO:0007669"/>
    <property type="project" value="UniProtKB-SubCell"/>
</dbReference>
<evidence type="ECO:0000313" key="7">
    <source>
        <dbReference type="EMBL" id="KZE67137.1"/>
    </source>
</evidence>
<feature type="domain" description="DUF1232" evidence="6">
    <location>
        <begin position="35"/>
        <end position="71"/>
    </location>
</feature>
<dbReference type="InterPro" id="IPR010652">
    <property type="entry name" value="DUF1232"/>
</dbReference>
<evidence type="ECO:0000256" key="2">
    <source>
        <dbReference type="ARBA" id="ARBA00022692"/>
    </source>
</evidence>
<dbReference type="OrthoDB" id="9800202at2"/>
<dbReference type="AlphaFoldDB" id="A0A163RLV5"/>
<keyword evidence="3 5" id="KW-1133">Transmembrane helix</keyword>
<accession>A0A163RLV5</accession>
<proteinExistence type="predicted"/>
<reference evidence="8" key="1">
    <citation type="submission" date="2016-01" db="EMBL/GenBank/DDBJ databases">
        <title>Draft genome of Chromobacterium sp. F49.</title>
        <authorList>
            <person name="Hong K.W."/>
        </authorList>
    </citation>
    <scope>NUCLEOTIDE SEQUENCE [LARGE SCALE GENOMIC DNA]</scope>
    <source>
        <strain evidence="8">P7IIIA</strain>
    </source>
</reference>
<feature type="transmembrane region" description="Helical" evidence="5">
    <location>
        <begin position="102"/>
        <end position="121"/>
    </location>
</feature>
<gene>
    <name evidence="7" type="ORF">AWM68_04570</name>
</gene>